<dbReference type="GO" id="GO:0008652">
    <property type="term" value="P:amino acid biosynthetic process"/>
    <property type="evidence" value="ECO:0007669"/>
    <property type="project" value="UniProtKB-KW"/>
</dbReference>
<dbReference type="SUPFAM" id="SSF53223">
    <property type="entry name" value="Aminoacid dehydrogenase-like, N-terminal domain"/>
    <property type="match status" value="1"/>
</dbReference>
<dbReference type="Pfam" id="PF08501">
    <property type="entry name" value="Shikimate_dh_N"/>
    <property type="match status" value="1"/>
</dbReference>
<feature type="binding site" evidence="7">
    <location>
        <begin position="21"/>
        <end position="23"/>
    </location>
    <ligand>
        <name>shikimate</name>
        <dbReference type="ChEBI" id="CHEBI:36208"/>
    </ligand>
</feature>
<dbReference type="SUPFAM" id="SSF51735">
    <property type="entry name" value="NAD(P)-binding Rossmann-fold domains"/>
    <property type="match status" value="1"/>
</dbReference>
<dbReference type="GO" id="GO:0009423">
    <property type="term" value="P:chorismate biosynthetic process"/>
    <property type="evidence" value="ECO:0007669"/>
    <property type="project" value="UniProtKB-UniRule"/>
</dbReference>
<comment type="caution">
    <text evidence="10">The sequence shown here is derived from an EMBL/GenBank/DDBJ whole genome shotgun (WGS) entry which is preliminary data.</text>
</comment>
<dbReference type="NCBIfam" id="TIGR00507">
    <property type="entry name" value="aroE"/>
    <property type="match status" value="1"/>
</dbReference>
<evidence type="ECO:0000259" key="9">
    <source>
        <dbReference type="Pfam" id="PF18317"/>
    </source>
</evidence>
<feature type="binding site" evidence="7">
    <location>
        <position position="72"/>
    </location>
    <ligand>
        <name>shikimate</name>
        <dbReference type="ChEBI" id="CHEBI:36208"/>
    </ligand>
</feature>
<dbReference type="Proteomes" id="UP000230556">
    <property type="component" value="Unassembled WGS sequence"/>
</dbReference>
<comment type="subunit">
    <text evidence="7">Homodimer.</text>
</comment>
<feature type="domain" description="SDH C-terminal" evidence="9">
    <location>
        <begin position="262"/>
        <end position="279"/>
    </location>
</feature>
<gene>
    <name evidence="7 10" type="primary">aroE</name>
    <name evidence="10" type="ORF">COW38_00615</name>
</gene>
<feature type="binding site" evidence="7">
    <location>
        <position position="112"/>
    </location>
    <ligand>
        <name>shikimate</name>
        <dbReference type="ChEBI" id="CHEBI:36208"/>
    </ligand>
</feature>
<comment type="caution">
    <text evidence="7">Lacks conserved residue(s) required for the propagation of feature annotation.</text>
</comment>
<evidence type="ECO:0000256" key="1">
    <source>
        <dbReference type="ARBA" id="ARBA00004871"/>
    </source>
</evidence>
<dbReference type="Gene3D" id="3.40.50.10860">
    <property type="entry name" value="Leucine Dehydrogenase, chain A, domain 1"/>
    <property type="match status" value="1"/>
</dbReference>
<comment type="function">
    <text evidence="7">Involved in the biosynthesis of the chorismate, which leads to the biosynthesis of aromatic amino acids. Catalyzes the reversible NADPH linked reduction of 3-dehydroshikimate (DHSA) to yield shikimate (SA).</text>
</comment>
<dbReference type="InterPro" id="IPR046346">
    <property type="entry name" value="Aminoacid_DH-like_N_sf"/>
</dbReference>
<dbReference type="GO" id="GO:0050661">
    <property type="term" value="F:NADP binding"/>
    <property type="evidence" value="ECO:0007669"/>
    <property type="project" value="InterPro"/>
</dbReference>
<dbReference type="InterPro" id="IPR013708">
    <property type="entry name" value="Shikimate_DH-bd_N"/>
</dbReference>
<dbReference type="InterPro" id="IPR011342">
    <property type="entry name" value="Shikimate_DH"/>
</dbReference>
<evidence type="ECO:0000259" key="8">
    <source>
        <dbReference type="Pfam" id="PF08501"/>
    </source>
</evidence>
<dbReference type="InterPro" id="IPR041121">
    <property type="entry name" value="SDH_C"/>
</dbReference>
<keyword evidence="4 7" id="KW-0521">NADP</keyword>
<dbReference type="GO" id="GO:0009073">
    <property type="term" value="P:aromatic amino acid family biosynthetic process"/>
    <property type="evidence" value="ECO:0007669"/>
    <property type="project" value="UniProtKB-KW"/>
</dbReference>
<feature type="binding site" evidence="7">
    <location>
        <position position="239"/>
    </location>
    <ligand>
        <name>NADP(+)</name>
        <dbReference type="ChEBI" id="CHEBI:58349"/>
    </ligand>
</feature>
<dbReference type="InterPro" id="IPR036291">
    <property type="entry name" value="NAD(P)-bd_dom_sf"/>
</dbReference>
<evidence type="ECO:0000313" key="11">
    <source>
        <dbReference type="Proteomes" id="UP000230556"/>
    </source>
</evidence>
<feature type="binding site" evidence="7">
    <location>
        <position position="97"/>
    </location>
    <ligand>
        <name>shikimate</name>
        <dbReference type="ChEBI" id="CHEBI:36208"/>
    </ligand>
</feature>
<evidence type="ECO:0000256" key="3">
    <source>
        <dbReference type="ARBA" id="ARBA00022605"/>
    </source>
</evidence>
<feature type="binding site" evidence="7">
    <location>
        <begin position="137"/>
        <end position="141"/>
    </location>
    <ligand>
        <name>NADP(+)</name>
        <dbReference type="ChEBI" id="CHEBI:58349"/>
    </ligand>
</feature>
<dbReference type="AlphaFoldDB" id="A0A2M7FSZ4"/>
<comment type="catalytic activity">
    <reaction evidence="7">
        <text>shikimate + NADP(+) = 3-dehydroshikimate + NADPH + H(+)</text>
        <dbReference type="Rhea" id="RHEA:17737"/>
        <dbReference type="ChEBI" id="CHEBI:15378"/>
        <dbReference type="ChEBI" id="CHEBI:16630"/>
        <dbReference type="ChEBI" id="CHEBI:36208"/>
        <dbReference type="ChEBI" id="CHEBI:57783"/>
        <dbReference type="ChEBI" id="CHEBI:58349"/>
        <dbReference type="EC" id="1.1.1.25"/>
    </reaction>
</comment>
<proteinExistence type="inferred from homology"/>
<reference evidence="11" key="1">
    <citation type="submission" date="2017-09" db="EMBL/GenBank/DDBJ databases">
        <title>Depth-based differentiation of microbial function through sediment-hosted aquifers and enrichment of novel symbionts in the deep terrestrial subsurface.</title>
        <authorList>
            <person name="Probst A.J."/>
            <person name="Ladd B."/>
            <person name="Jarett J.K."/>
            <person name="Geller-Mcgrath D.E."/>
            <person name="Sieber C.M.K."/>
            <person name="Emerson J.B."/>
            <person name="Anantharaman K."/>
            <person name="Thomas B.C."/>
            <person name="Malmstrom R."/>
            <person name="Stieglmeier M."/>
            <person name="Klingl A."/>
            <person name="Woyke T."/>
            <person name="Ryan C.M."/>
            <person name="Banfield J.F."/>
        </authorList>
    </citation>
    <scope>NUCLEOTIDE SEQUENCE [LARGE SCALE GENOMIC DNA]</scope>
</reference>
<dbReference type="UniPathway" id="UPA00053">
    <property type="reaction ID" value="UER00087"/>
</dbReference>
<evidence type="ECO:0000256" key="5">
    <source>
        <dbReference type="ARBA" id="ARBA00023002"/>
    </source>
</evidence>
<dbReference type="PANTHER" id="PTHR21089">
    <property type="entry name" value="SHIKIMATE DEHYDROGENASE"/>
    <property type="match status" value="1"/>
</dbReference>
<dbReference type="EC" id="1.1.1.25" evidence="2 7"/>
<keyword evidence="5 7" id="KW-0560">Oxidoreductase</keyword>
<dbReference type="InterPro" id="IPR022893">
    <property type="entry name" value="Shikimate_DH_fam"/>
</dbReference>
<sequence length="304" mass="33440">MKQNHNHKTITCLIGDPVEHSVSDVMFQYFAKLAGIKNYSHLKFRIDRTNPENLKTAMKGISVFGIAGANITLPYKESSIKYLDIIDKTVNSVGAVNTIVNKKGKIAGYNTDGHGALKAIETKLRPIKNSDTVVIFGAGGAARAIIGVLPKVSCLTLLVRSSDLNKAKKLKEDFVHRDLKMEIKLLTDKNIVSTIMGANLVVNATPVGMYPKNNDSLISKKHLDSVGRSAIKNIVFFDAVFNPFETKFLKLAKQYGAKTCPGLYMMIYQGIKAFELWTGGAVSEKNTGNISRLLQEAINSKYKK</sequence>
<evidence type="ECO:0000313" key="10">
    <source>
        <dbReference type="EMBL" id="PIW08534.1"/>
    </source>
</evidence>
<dbReference type="PANTHER" id="PTHR21089:SF1">
    <property type="entry name" value="BIFUNCTIONAL 3-DEHYDROQUINATE DEHYDRATASE_SHIKIMATE DEHYDROGENASE, CHLOROPLASTIC"/>
    <property type="match status" value="1"/>
</dbReference>
<dbReference type="EMBL" id="PFFO01000026">
    <property type="protein sequence ID" value="PIW08534.1"/>
    <property type="molecule type" value="Genomic_DNA"/>
</dbReference>
<feature type="active site" description="Proton acceptor" evidence="7">
    <location>
        <position position="76"/>
    </location>
</feature>
<comment type="pathway">
    <text evidence="1 7">Metabolic intermediate biosynthesis; chorismate biosynthesis; chorismate from D-erythrose 4-phosphate and phosphoenolpyruvate: step 4/7.</text>
</comment>
<dbReference type="GO" id="GO:0019632">
    <property type="term" value="P:shikimate metabolic process"/>
    <property type="evidence" value="ECO:0007669"/>
    <property type="project" value="InterPro"/>
</dbReference>
<dbReference type="HAMAP" id="MF_00222">
    <property type="entry name" value="Shikimate_DH_AroE"/>
    <property type="match status" value="1"/>
</dbReference>
<dbReference type="CDD" id="cd01065">
    <property type="entry name" value="NAD_bind_Shikimate_DH"/>
    <property type="match status" value="1"/>
</dbReference>
<dbReference type="Gene3D" id="3.40.50.720">
    <property type="entry name" value="NAD(P)-binding Rossmann-like Domain"/>
    <property type="match status" value="1"/>
</dbReference>
<name>A0A2M7FSZ4_9BACT</name>
<keyword evidence="3 7" id="KW-0028">Amino-acid biosynthesis</keyword>
<feature type="domain" description="Shikimate dehydrogenase substrate binding N-terminal" evidence="8">
    <location>
        <begin position="13"/>
        <end position="99"/>
    </location>
</feature>
<keyword evidence="6 7" id="KW-0057">Aromatic amino acid biosynthesis</keyword>
<evidence type="ECO:0000256" key="7">
    <source>
        <dbReference type="HAMAP-Rule" id="MF_00222"/>
    </source>
</evidence>
<accession>A0A2M7FSZ4</accession>
<evidence type="ECO:0000256" key="6">
    <source>
        <dbReference type="ARBA" id="ARBA00023141"/>
    </source>
</evidence>
<organism evidence="10 11">
    <name type="scientific">Candidatus Collierbacteria bacterium CG17_big_fil_post_rev_8_21_14_2_50_45_7</name>
    <dbReference type="NCBI Taxonomy" id="1974536"/>
    <lineage>
        <taxon>Bacteria</taxon>
        <taxon>Candidatus Collieribacteriota</taxon>
    </lineage>
</organism>
<protein>
    <recommendedName>
        <fullName evidence="2 7">Shikimate dehydrogenase (NADP(+))</fullName>
        <shortName evidence="7">SDH</shortName>
        <ecNumber evidence="2 7">1.1.1.25</ecNumber>
    </recommendedName>
</protein>
<evidence type="ECO:0000256" key="2">
    <source>
        <dbReference type="ARBA" id="ARBA00012962"/>
    </source>
</evidence>
<evidence type="ECO:0000256" key="4">
    <source>
        <dbReference type="ARBA" id="ARBA00022857"/>
    </source>
</evidence>
<dbReference type="GO" id="GO:0004764">
    <property type="term" value="F:shikimate 3-dehydrogenase (NADP+) activity"/>
    <property type="evidence" value="ECO:0007669"/>
    <property type="project" value="UniProtKB-UniRule"/>
</dbReference>
<dbReference type="Pfam" id="PF18317">
    <property type="entry name" value="SDH_C"/>
    <property type="match status" value="1"/>
</dbReference>
<comment type="similarity">
    <text evidence="7">Belongs to the shikimate dehydrogenase family.</text>
</comment>
<feature type="binding site" evidence="7">
    <location>
        <position position="269"/>
    </location>
    <ligand>
        <name>shikimate</name>
        <dbReference type="ChEBI" id="CHEBI:36208"/>
    </ligand>
</feature>
<feature type="binding site" evidence="7">
    <location>
        <position position="262"/>
    </location>
    <ligand>
        <name>NADP(+)</name>
        <dbReference type="ChEBI" id="CHEBI:58349"/>
    </ligand>
</feature>